<name>A0A5B7CJN0_PORTR</name>
<evidence type="ECO:0000313" key="2">
    <source>
        <dbReference type="EMBL" id="MPC09932.1"/>
    </source>
</evidence>
<gene>
    <name evidence="2" type="ORF">E2C01_002552</name>
</gene>
<reference evidence="2 3" key="1">
    <citation type="submission" date="2019-05" db="EMBL/GenBank/DDBJ databases">
        <title>Another draft genome of Portunus trituberculatus and its Hox gene families provides insights of decapod evolution.</title>
        <authorList>
            <person name="Jeong J.-H."/>
            <person name="Song I."/>
            <person name="Kim S."/>
            <person name="Choi T."/>
            <person name="Kim D."/>
            <person name="Ryu S."/>
            <person name="Kim W."/>
        </authorList>
    </citation>
    <scope>NUCLEOTIDE SEQUENCE [LARGE SCALE GENOMIC DNA]</scope>
    <source>
        <tissue evidence="2">Muscle</tissue>
    </source>
</reference>
<proteinExistence type="predicted"/>
<organism evidence="2 3">
    <name type="scientific">Portunus trituberculatus</name>
    <name type="common">Swimming crab</name>
    <name type="synonym">Neptunus trituberculatus</name>
    <dbReference type="NCBI Taxonomy" id="210409"/>
    <lineage>
        <taxon>Eukaryota</taxon>
        <taxon>Metazoa</taxon>
        <taxon>Ecdysozoa</taxon>
        <taxon>Arthropoda</taxon>
        <taxon>Crustacea</taxon>
        <taxon>Multicrustacea</taxon>
        <taxon>Malacostraca</taxon>
        <taxon>Eumalacostraca</taxon>
        <taxon>Eucarida</taxon>
        <taxon>Decapoda</taxon>
        <taxon>Pleocyemata</taxon>
        <taxon>Brachyura</taxon>
        <taxon>Eubrachyura</taxon>
        <taxon>Portunoidea</taxon>
        <taxon>Portunidae</taxon>
        <taxon>Portuninae</taxon>
        <taxon>Portunus</taxon>
    </lineage>
</organism>
<protein>
    <submittedName>
        <fullName evidence="2">Uncharacterized protein</fullName>
    </submittedName>
</protein>
<accession>A0A5B7CJN0</accession>
<feature type="region of interest" description="Disordered" evidence="1">
    <location>
        <begin position="60"/>
        <end position="82"/>
    </location>
</feature>
<comment type="caution">
    <text evidence="2">The sequence shown here is derived from an EMBL/GenBank/DDBJ whole genome shotgun (WGS) entry which is preliminary data.</text>
</comment>
<keyword evidence="3" id="KW-1185">Reference proteome</keyword>
<evidence type="ECO:0000256" key="1">
    <source>
        <dbReference type="SAM" id="MobiDB-lite"/>
    </source>
</evidence>
<dbReference type="EMBL" id="VSRR010000093">
    <property type="protein sequence ID" value="MPC09932.1"/>
    <property type="molecule type" value="Genomic_DNA"/>
</dbReference>
<feature type="compositionally biased region" description="Acidic residues" evidence="1">
    <location>
        <begin position="62"/>
        <end position="73"/>
    </location>
</feature>
<dbReference type="AlphaFoldDB" id="A0A5B7CJN0"/>
<sequence>MAQKNLGNSLIRVVHISGVTFHFQQEPFTRYCGNGRVDLQCVQSFLFSRHVKASFPSAGQYWEEEEEEEEEEEDCRRGKWID</sequence>
<evidence type="ECO:0000313" key="3">
    <source>
        <dbReference type="Proteomes" id="UP000324222"/>
    </source>
</evidence>
<dbReference type="Proteomes" id="UP000324222">
    <property type="component" value="Unassembled WGS sequence"/>
</dbReference>